<evidence type="ECO:0000256" key="1">
    <source>
        <dbReference type="ARBA" id="ARBA00003875"/>
    </source>
</evidence>
<comment type="function">
    <text evidence="1">Required for the assembly of cytochrome c oxidase.</text>
</comment>
<dbReference type="SUPFAM" id="SSF47072">
    <property type="entry name" value="Cysteine alpha-hairpin motif"/>
    <property type="match status" value="1"/>
</dbReference>
<evidence type="ECO:0000256" key="5">
    <source>
        <dbReference type="SAM" id="MobiDB-lite"/>
    </source>
</evidence>
<comment type="caution">
    <text evidence="6">The sequence shown here is derived from an EMBL/GenBank/DDBJ whole genome shotgun (WGS) entry which is preliminary data.</text>
</comment>
<feature type="region of interest" description="Disordered" evidence="5">
    <location>
        <begin position="1"/>
        <end position="23"/>
    </location>
</feature>
<comment type="subcellular location">
    <subcellularLocation>
        <location evidence="2">Mitochondrion intermembrane space</location>
    </subcellularLocation>
</comment>
<dbReference type="Proteomes" id="UP001187682">
    <property type="component" value="Unassembled WGS sequence"/>
</dbReference>
<proteinExistence type="predicted"/>
<organism evidence="6 7">
    <name type="scientific">Cephalotrichum gorgonifer</name>
    <dbReference type="NCBI Taxonomy" id="2041049"/>
    <lineage>
        <taxon>Eukaryota</taxon>
        <taxon>Fungi</taxon>
        <taxon>Dikarya</taxon>
        <taxon>Ascomycota</taxon>
        <taxon>Pezizomycotina</taxon>
        <taxon>Sordariomycetes</taxon>
        <taxon>Hypocreomycetidae</taxon>
        <taxon>Microascales</taxon>
        <taxon>Microascaceae</taxon>
        <taxon>Cephalotrichum</taxon>
    </lineage>
</organism>
<dbReference type="InterPro" id="IPR051040">
    <property type="entry name" value="COX23"/>
</dbReference>
<reference evidence="6" key="1">
    <citation type="submission" date="2018-03" db="EMBL/GenBank/DDBJ databases">
        <authorList>
            <person name="Guldener U."/>
        </authorList>
    </citation>
    <scope>NUCLEOTIDE SEQUENCE</scope>
</reference>
<evidence type="ECO:0000256" key="2">
    <source>
        <dbReference type="ARBA" id="ARBA00004569"/>
    </source>
</evidence>
<evidence type="ECO:0000256" key="4">
    <source>
        <dbReference type="ARBA" id="ARBA00023157"/>
    </source>
</evidence>
<dbReference type="EMBL" id="ONZQ02000001">
    <property type="protein sequence ID" value="SPN96586.1"/>
    <property type="molecule type" value="Genomic_DNA"/>
</dbReference>
<dbReference type="AlphaFoldDB" id="A0AAE8SQG5"/>
<protein>
    <submittedName>
        <fullName evidence="6">Related to COX23 Protein that functions in mitochondrial copper homeostasis and is essential for functional cytochrome oxidase expression</fullName>
    </submittedName>
</protein>
<evidence type="ECO:0000313" key="7">
    <source>
        <dbReference type="Proteomes" id="UP001187682"/>
    </source>
</evidence>
<dbReference type="GO" id="GO:0033108">
    <property type="term" value="P:mitochondrial respiratory chain complex assembly"/>
    <property type="evidence" value="ECO:0007669"/>
    <property type="project" value="TreeGrafter"/>
</dbReference>
<keyword evidence="7" id="KW-1185">Reference proteome</keyword>
<keyword evidence="4" id="KW-1015">Disulfide bond</keyword>
<feature type="compositionally biased region" description="Polar residues" evidence="5">
    <location>
        <begin position="1"/>
        <end position="15"/>
    </location>
</feature>
<keyword evidence="3" id="KW-0496">Mitochondrion</keyword>
<name>A0AAE8SQG5_9PEZI</name>
<accession>A0AAE8SQG5</accession>
<gene>
    <name evidence="6" type="ORF">DNG_00108</name>
</gene>
<evidence type="ECO:0000313" key="6">
    <source>
        <dbReference type="EMBL" id="SPN96586.1"/>
    </source>
</evidence>
<dbReference type="PROSITE" id="PS51808">
    <property type="entry name" value="CHCH"/>
    <property type="match status" value="1"/>
</dbReference>
<sequence>MASTTPQSGQDPWSNEQKEKFQGKGVSEYYDPCQEAANKSIKCLHRNGGDKSMCGDYFQ</sequence>
<dbReference type="PANTHER" id="PTHR46811:SF1">
    <property type="entry name" value="COILED-COIL-HELIX-COILED-COIL-HELIX DOMAIN-CONTAINING PROTEIN 7"/>
    <property type="match status" value="1"/>
</dbReference>
<dbReference type="InterPro" id="IPR009069">
    <property type="entry name" value="Cys_alpha_HP_mot_SF"/>
</dbReference>
<dbReference type="GO" id="GO:0005758">
    <property type="term" value="C:mitochondrial intermembrane space"/>
    <property type="evidence" value="ECO:0007669"/>
    <property type="project" value="UniProtKB-SubCell"/>
</dbReference>
<dbReference type="PANTHER" id="PTHR46811">
    <property type="entry name" value="COILED-COIL-HELIX-COILED-COIL-HELIX DOMAIN-CONTAINING PROTEIN 7"/>
    <property type="match status" value="1"/>
</dbReference>
<evidence type="ECO:0000256" key="3">
    <source>
        <dbReference type="ARBA" id="ARBA00023128"/>
    </source>
</evidence>